<feature type="coiled-coil region" evidence="1">
    <location>
        <begin position="603"/>
        <end position="650"/>
    </location>
</feature>
<dbReference type="Proteomes" id="UP000229401">
    <property type="component" value="Unassembled WGS sequence"/>
</dbReference>
<organism evidence="2 3">
    <name type="scientific">Candidatus Roizmanbacteria bacterium CG_4_10_14_0_8_um_filter_33_9</name>
    <dbReference type="NCBI Taxonomy" id="1974826"/>
    <lineage>
        <taxon>Bacteria</taxon>
        <taxon>Candidatus Roizmaniibacteriota</taxon>
    </lineage>
</organism>
<evidence type="ECO:0000313" key="2">
    <source>
        <dbReference type="EMBL" id="PIY72613.1"/>
    </source>
</evidence>
<protein>
    <recommendedName>
        <fullName evidence="4">ATPase AAA-type core domain-containing protein</fullName>
    </recommendedName>
</protein>
<reference evidence="3" key="1">
    <citation type="submission" date="2017-09" db="EMBL/GenBank/DDBJ databases">
        <title>Depth-based differentiation of microbial function through sediment-hosted aquifers and enrichment of novel symbionts in the deep terrestrial subsurface.</title>
        <authorList>
            <person name="Probst A.J."/>
            <person name="Ladd B."/>
            <person name="Jarett J.K."/>
            <person name="Geller-Mcgrath D.E."/>
            <person name="Sieber C.M.K."/>
            <person name="Emerson J.B."/>
            <person name="Anantharaman K."/>
            <person name="Thomas B.C."/>
            <person name="Malmstrom R."/>
            <person name="Stieglmeier M."/>
            <person name="Klingl A."/>
            <person name="Woyke T."/>
            <person name="Ryan C.M."/>
            <person name="Banfield J.F."/>
        </authorList>
    </citation>
    <scope>NUCLEOTIDE SEQUENCE [LARGE SCALE GENOMIC DNA]</scope>
</reference>
<feature type="coiled-coil region" evidence="1">
    <location>
        <begin position="516"/>
        <end position="550"/>
    </location>
</feature>
<sequence>MDQYSKGSNWGRWELHTHTIIDDNYLSLKDYYQKLKKEDQTKWNTFTKKVGGEKNALLFDSKEYFNDTKINKKTRCVDYVRNFFAYLETYYPEIKCVGITDHNYDDNKLLDEFLDYSKKNKIKIIPGVEINAGGAHALVFFSKIPYAKVTFSEGINTFLTKIDINNKKTNSVLTVTQKNIKEIIDTVKRIDGLLIFAHCNSTNGLFQQQDKTNLADIFNYQKVCLLEERSLQACLETAEYITTNKKLKSDICFTIGCDSRSLIDIGSPDPNGNQLWIKADPTFLGLKQIIFEPKDRVKITQDKPEQKKTYSVIDKVRFIDNTGKGLFSSDYIELNQNLNAIIGGRSTGKSLLLFHIAYSIDFEEVENRFNVLSSPIDYHDLKNDANFDFEVVWSDGVKNTLKNLEDIKRKILYIPQNYLNKLSENQLPTKQALNNFIKNVIIQDKKINKTYFEKMSFVKNTTAKITTEINNLFILETNISSLKKNIVDIGDEKGITNYIGDLKKQMDELKKESGFTDIQMNEIKNLNENKNKLQAELVSLRQDKETVDKLFTDLESRLVEAISIKNNYFEYLINKDIKEKIESDLKWVYIQKDQLKINRQNINKSITEKIEKNEKQIATIDKKLSPLLKKIKLQEKLKKIIEKTKEEEAKKAKIQLIKNDLEINSRKYKDTQQTIIKLYEENFKIYKELQLELKKGESQLEDINLNVSVTFRNKEFNEKCIDEFINKHDLKRIIPCKGDEEFEYMYDEKKHFKNIEKIFIDLMSQEVNTIKNRSKRDAVLKLFEDYFDVDFYITYKGDPLNMMSPGKKSLVLLKLLIYLSREDYPILLDQPEGDLDNRSVYLDLVKFIKEKKKSRQIIIITHNPNLVVGADAEDIIVGNQRGQDTTKENKKFQFEYVSGALEKSFKLDKKKEPFILYQQGIREHVCDILEGGEEAFEKRELKYDFPRNK</sequence>
<dbReference type="SUPFAM" id="SSF52540">
    <property type="entry name" value="P-loop containing nucleoside triphosphate hydrolases"/>
    <property type="match status" value="1"/>
</dbReference>
<accession>A0A2M7QJV3</accession>
<dbReference type="SUPFAM" id="SSF89550">
    <property type="entry name" value="PHP domain-like"/>
    <property type="match status" value="1"/>
</dbReference>
<gene>
    <name evidence="2" type="ORF">COY87_00050</name>
</gene>
<comment type="caution">
    <text evidence="2">The sequence shown here is derived from an EMBL/GenBank/DDBJ whole genome shotgun (WGS) entry which is preliminary data.</text>
</comment>
<keyword evidence="1" id="KW-0175">Coiled coil</keyword>
<dbReference type="InterPro" id="IPR027417">
    <property type="entry name" value="P-loop_NTPase"/>
</dbReference>
<dbReference type="AlphaFoldDB" id="A0A2M7QJV3"/>
<evidence type="ECO:0000256" key="1">
    <source>
        <dbReference type="SAM" id="Coils"/>
    </source>
</evidence>
<proteinExistence type="predicted"/>
<dbReference type="InterPro" id="IPR054787">
    <property type="entry name" value="TrlF_ATPase"/>
</dbReference>
<dbReference type="Gene3D" id="3.40.50.300">
    <property type="entry name" value="P-loop containing nucleotide triphosphate hydrolases"/>
    <property type="match status" value="1"/>
</dbReference>
<evidence type="ECO:0000313" key="3">
    <source>
        <dbReference type="Proteomes" id="UP000229401"/>
    </source>
</evidence>
<dbReference type="EMBL" id="PFLI01000002">
    <property type="protein sequence ID" value="PIY72613.1"/>
    <property type="molecule type" value="Genomic_DNA"/>
</dbReference>
<name>A0A2M7QJV3_9BACT</name>
<dbReference type="NCBIfam" id="NF045780">
    <property type="entry name" value="TrlF_fam_ATP"/>
    <property type="match status" value="1"/>
</dbReference>
<dbReference type="InterPro" id="IPR016195">
    <property type="entry name" value="Pol/histidinol_Pase-like"/>
</dbReference>
<evidence type="ECO:0008006" key="4">
    <source>
        <dbReference type="Google" id="ProtNLM"/>
    </source>
</evidence>
<dbReference type="Gene3D" id="3.20.20.140">
    <property type="entry name" value="Metal-dependent hydrolases"/>
    <property type="match status" value="1"/>
</dbReference>